<dbReference type="KEGG" id="tet:TTHERM_00011490"/>
<evidence type="ECO:0000313" key="2">
    <source>
        <dbReference type="Proteomes" id="UP000009168"/>
    </source>
</evidence>
<accession>Q22RY9</accession>
<proteinExistence type="predicted"/>
<dbReference type="HOGENOM" id="CLU_661387_0_0_1"/>
<protein>
    <submittedName>
        <fullName evidence="1">Uncharacterized protein</fullName>
    </submittedName>
</protein>
<gene>
    <name evidence="1" type="ORF">TTHERM_00011490</name>
</gene>
<dbReference type="GeneID" id="7846033"/>
<evidence type="ECO:0000313" key="1">
    <source>
        <dbReference type="EMBL" id="EAR87983.2"/>
    </source>
</evidence>
<dbReference type="InterPro" id="IPR032675">
    <property type="entry name" value="LRR_dom_sf"/>
</dbReference>
<dbReference type="EMBL" id="GG662845">
    <property type="protein sequence ID" value="EAR87983.2"/>
    <property type="molecule type" value="Genomic_DNA"/>
</dbReference>
<dbReference type="AlphaFoldDB" id="Q22RY9"/>
<dbReference type="SUPFAM" id="SSF52047">
    <property type="entry name" value="RNI-like"/>
    <property type="match status" value="1"/>
</dbReference>
<sequence length="416" mass="48601">MSNINLDQIQEYIFDVEKISNKIFIVPLKNFIYDVCKYSQVEKNVQIMLNGCVNRLSESHLESIGEAIAELQKVYLLKISFGSIEVFDMFLEGQYKQGQVKLKELQINTKISDRSFFLFCKHLKTFFQRNKTTLRSFCLDIPNLCNVTCQSVVDLASCLSQLSTCPNLEELQLGLSHWNVQQQFDQSFISICKSLSTIINSTRIKKLTLNFAGWNISDLSIQALSHALSAFKDIQTLKELSLNFTLVFRCQQQAVDSLTEAFNNIFPYNKLNKFYLCLNSWEFQKLEGLSRAFLNLRDLNKLSLHLNSKTYSINQSEDSKIFMKNILQLVSQNLYFKLNLNFPKCDQINQQVLKEIEKIIKYRNSQIEISLNQFHALKSNTYDCYRKEIMWDTIKLLNKNSDLYQQDLNNIHFHFN</sequence>
<dbReference type="Gene3D" id="3.80.10.10">
    <property type="entry name" value="Ribonuclease Inhibitor"/>
    <property type="match status" value="1"/>
</dbReference>
<dbReference type="RefSeq" id="XP_001008228.2">
    <property type="nucleotide sequence ID" value="XM_001008228.3"/>
</dbReference>
<dbReference type="Proteomes" id="UP000009168">
    <property type="component" value="Unassembled WGS sequence"/>
</dbReference>
<name>Q22RY9_TETTS</name>
<keyword evidence="2" id="KW-1185">Reference proteome</keyword>
<reference evidence="2" key="1">
    <citation type="journal article" date="2006" name="PLoS Biol.">
        <title>Macronuclear genome sequence of the ciliate Tetrahymena thermophila, a model eukaryote.</title>
        <authorList>
            <person name="Eisen J.A."/>
            <person name="Coyne R.S."/>
            <person name="Wu M."/>
            <person name="Wu D."/>
            <person name="Thiagarajan M."/>
            <person name="Wortman J.R."/>
            <person name="Badger J.H."/>
            <person name="Ren Q."/>
            <person name="Amedeo P."/>
            <person name="Jones K.M."/>
            <person name="Tallon L.J."/>
            <person name="Delcher A.L."/>
            <person name="Salzberg S.L."/>
            <person name="Silva J.C."/>
            <person name="Haas B.J."/>
            <person name="Majoros W.H."/>
            <person name="Farzad M."/>
            <person name="Carlton J.M."/>
            <person name="Smith R.K. Jr."/>
            <person name="Garg J."/>
            <person name="Pearlman R.E."/>
            <person name="Karrer K.M."/>
            <person name="Sun L."/>
            <person name="Manning G."/>
            <person name="Elde N.C."/>
            <person name="Turkewitz A.P."/>
            <person name="Asai D.J."/>
            <person name="Wilkes D.E."/>
            <person name="Wang Y."/>
            <person name="Cai H."/>
            <person name="Collins K."/>
            <person name="Stewart B.A."/>
            <person name="Lee S.R."/>
            <person name="Wilamowska K."/>
            <person name="Weinberg Z."/>
            <person name="Ruzzo W.L."/>
            <person name="Wloga D."/>
            <person name="Gaertig J."/>
            <person name="Frankel J."/>
            <person name="Tsao C.-C."/>
            <person name="Gorovsky M.A."/>
            <person name="Keeling P.J."/>
            <person name="Waller R.F."/>
            <person name="Patron N.J."/>
            <person name="Cherry J.M."/>
            <person name="Stover N.A."/>
            <person name="Krieger C.J."/>
            <person name="del Toro C."/>
            <person name="Ryder H.F."/>
            <person name="Williamson S.C."/>
            <person name="Barbeau R.A."/>
            <person name="Hamilton E.P."/>
            <person name="Orias E."/>
        </authorList>
    </citation>
    <scope>NUCLEOTIDE SEQUENCE [LARGE SCALE GENOMIC DNA]</scope>
    <source>
        <strain evidence="2">SB210</strain>
    </source>
</reference>
<organism evidence="1 2">
    <name type="scientific">Tetrahymena thermophila (strain SB210)</name>
    <dbReference type="NCBI Taxonomy" id="312017"/>
    <lineage>
        <taxon>Eukaryota</taxon>
        <taxon>Sar</taxon>
        <taxon>Alveolata</taxon>
        <taxon>Ciliophora</taxon>
        <taxon>Intramacronucleata</taxon>
        <taxon>Oligohymenophorea</taxon>
        <taxon>Hymenostomatida</taxon>
        <taxon>Tetrahymenina</taxon>
        <taxon>Tetrahymenidae</taxon>
        <taxon>Tetrahymena</taxon>
    </lineage>
</organism>
<dbReference type="InParanoid" id="Q22RY9"/>